<protein>
    <submittedName>
        <fullName evidence="5">DUF4215 domain-containing protein</fullName>
    </submittedName>
</protein>
<dbReference type="RefSeq" id="WP_153824843.1">
    <property type="nucleotide sequence ID" value="NZ_WJIE01000024.1"/>
</dbReference>
<dbReference type="Pfam" id="PF13948">
    <property type="entry name" value="DUF4215"/>
    <property type="match status" value="2"/>
</dbReference>
<keyword evidence="2" id="KW-0677">Repeat</keyword>
<dbReference type="Pfam" id="PF13540">
    <property type="entry name" value="RCC1_2"/>
    <property type="match status" value="5"/>
</dbReference>
<dbReference type="OrthoDB" id="9758365at2"/>
<dbReference type="InterPro" id="IPR051553">
    <property type="entry name" value="Ran_GTPase-activating"/>
</dbReference>
<dbReference type="SUPFAM" id="SSF50985">
    <property type="entry name" value="RCC1/BLIP-II"/>
    <property type="match status" value="1"/>
</dbReference>
<reference evidence="5 6" key="1">
    <citation type="submission" date="2019-10" db="EMBL/GenBank/DDBJ databases">
        <title>A soil myxobacterium in the family Polyangiaceae.</title>
        <authorList>
            <person name="Li Y."/>
            <person name="Wang J."/>
        </authorList>
    </citation>
    <scope>NUCLEOTIDE SEQUENCE [LARGE SCALE GENOMIC DNA]</scope>
    <source>
        <strain evidence="5 6">DSM 14734</strain>
    </source>
</reference>
<dbReference type="NCBIfam" id="TIGR02232">
    <property type="entry name" value="myxo_disulf_rpt"/>
    <property type="match status" value="4"/>
</dbReference>
<dbReference type="PRINTS" id="PR00633">
    <property type="entry name" value="RCCNDNSATION"/>
</dbReference>
<feature type="region of interest" description="Disordered" evidence="4">
    <location>
        <begin position="786"/>
        <end position="808"/>
    </location>
</feature>
<keyword evidence="1" id="KW-0732">Signal</keyword>
<dbReference type="PROSITE" id="PS50012">
    <property type="entry name" value="RCC1_3"/>
    <property type="match status" value="4"/>
</dbReference>
<dbReference type="AlphaFoldDB" id="A0A6N7Q187"/>
<evidence type="ECO:0000256" key="1">
    <source>
        <dbReference type="ARBA" id="ARBA00022729"/>
    </source>
</evidence>
<dbReference type="GO" id="GO:0005737">
    <property type="term" value="C:cytoplasm"/>
    <property type="evidence" value="ECO:0007669"/>
    <property type="project" value="TreeGrafter"/>
</dbReference>
<evidence type="ECO:0000256" key="2">
    <source>
        <dbReference type="ARBA" id="ARBA00022737"/>
    </source>
</evidence>
<evidence type="ECO:0000256" key="4">
    <source>
        <dbReference type="SAM" id="MobiDB-lite"/>
    </source>
</evidence>
<accession>A0A6N7Q187</accession>
<keyword evidence="3" id="KW-1015">Disulfide bond</keyword>
<comment type="caution">
    <text evidence="5">The sequence shown here is derived from an EMBL/GenBank/DDBJ whole genome shotgun (WGS) entry which is preliminary data.</text>
</comment>
<evidence type="ECO:0000313" key="5">
    <source>
        <dbReference type="EMBL" id="MRG98068.1"/>
    </source>
</evidence>
<dbReference type="InterPro" id="IPR000408">
    <property type="entry name" value="Reg_chr_condens"/>
</dbReference>
<dbReference type="Proteomes" id="UP000440224">
    <property type="component" value="Unassembled WGS sequence"/>
</dbReference>
<evidence type="ECO:0000256" key="3">
    <source>
        <dbReference type="ARBA" id="ARBA00023157"/>
    </source>
</evidence>
<proteinExistence type="predicted"/>
<dbReference type="EMBL" id="WJIE01000024">
    <property type="protein sequence ID" value="MRG98068.1"/>
    <property type="molecule type" value="Genomic_DNA"/>
</dbReference>
<evidence type="ECO:0000313" key="6">
    <source>
        <dbReference type="Proteomes" id="UP000440224"/>
    </source>
</evidence>
<organism evidence="5 6">
    <name type="scientific">Polyangium spumosum</name>
    <dbReference type="NCBI Taxonomy" id="889282"/>
    <lineage>
        <taxon>Bacteria</taxon>
        <taxon>Pseudomonadati</taxon>
        <taxon>Myxococcota</taxon>
        <taxon>Polyangia</taxon>
        <taxon>Polyangiales</taxon>
        <taxon>Polyangiaceae</taxon>
        <taxon>Polyangium</taxon>
    </lineage>
</organism>
<name>A0A6N7Q187_9BACT</name>
<gene>
    <name evidence="5" type="ORF">GF068_40090</name>
</gene>
<dbReference type="Gene3D" id="2.130.10.30">
    <property type="entry name" value="Regulator of chromosome condensation 1/beta-lactamase-inhibitor protein II"/>
    <property type="match status" value="2"/>
</dbReference>
<dbReference type="InterPro" id="IPR011936">
    <property type="entry name" value="Myxo_disulph_rpt"/>
</dbReference>
<dbReference type="GO" id="GO:0005085">
    <property type="term" value="F:guanyl-nucleotide exchange factor activity"/>
    <property type="evidence" value="ECO:0007669"/>
    <property type="project" value="TreeGrafter"/>
</dbReference>
<dbReference type="InterPro" id="IPR009091">
    <property type="entry name" value="RCC1/BLIP-II"/>
</dbReference>
<sequence length="808" mass="82659">MKPHRSEARKLRGGAPIVLLALLLGGWVACNQVAGIREGNPYPDACVTVDDCSVPEPECRTAACVEERCVYDDKPAGTPLVAQVAGDCVEAQCDVEGRRRLVPVQADAPNDGNPCTFDHCVGSTPTHARLSFAPCFTGPAEMRGVGACVDGKQVCDEDAKPTGPCLGEVLPKEETCLSIFDEDCDGAVNESGLGCVCVPGTIGDCFGGPEAALGNTPCKRGKQLCIPDGTGYGECVGQTLPAPEACSPSGMDDDCDGRVDEEGPDCVCGDGVVSNAEVCDDGNTDESDTCTTTCVVPGCGDGIVQDGEACDDGNLLDSDACTAQCQMATCGDGLLQVGVEACDDGNTIGTDTCTSSCQNAACGDGFVRQGVEECDDGSLTATETCMPDCRAAPVELFAGGVSMCVLFANGRAKCWGANENGQLGLGDKWMRGDGPNEMGYNLPFLGLGDGRTILSMAPGTAHTCALLDDQTVKCWGGGGLGQVGLGDILAHGDELGEMGDSLPPVDLGAGRTAKVLSSGHAHSCAILDDDTLKCWGYNSNGELGQGDTMIRGSQPGQMGDALPPVALGTGRFAKQLASGHSFQCAVLDDGAVKCWGYNIWGQLGQGDMMQRGDEVGEMGDVLPSATLGAAGAVLSISVTFGHSCVLLTDGKVKCWGLNGSGALGLGDTAHRGDGPGEMGDNLPFVDLGSGKTATRIATGGASSCAILNDGSVKCWGENARGQLGLGDKLNRGIAPGEMGDALPAIDLGAGRKARRIAVGGRFACVILDDATVKCWGQNDSGQLGLEDTFDRGDDPGEMGDALPVVKLR</sequence>
<keyword evidence="6" id="KW-1185">Reference proteome</keyword>
<dbReference type="PANTHER" id="PTHR45982:SF1">
    <property type="entry name" value="REGULATOR OF CHROMOSOME CONDENSATION"/>
    <property type="match status" value="1"/>
</dbReference>
<dbReference type="PANTHER" id="PTHR45982">
    <property type="entry name" value="REGULATOR OF CHROMOSOME CONDENSATION"/>
    <property type="match status" value="1"/>
</dbReference>
<dbReference type="PROSITE" id="PS51257">
    <property type="entry name" value="PROKAR_LIPOPROTEIN"/>
    <property type="match status" value="1"/>
</dbReference>